<feature type="compositionally biased region" description="Acidic residues" evidence="1">
    <location>
        <begin position="171"/>
        <end position="184"/>
    </location>
</feature>
<sequence>MGVVVIIPESLIKTILLEDGEDIMTDDGDGSETNMNIHHNPALTTRRAETSSVTDSVELLIERRPLLFNPPHPDDTVDGKNYDEYDFEEGGSDYDENDDDDYFDDYSDTEYNMPLNDSFEQEQEGRTTTASRTTDPSIIRRQSSSIASSELLLDAEGRFHDGETPSRGIDFGDDYPLDDDDQDSIEFPSFRNSQPVPRTVILPGGTTGTRIGTTM</sequence>
<dbReference type="EMBL" id="CAKOGP040001113">
    <property type="protein sequence ID" value="CAJ1943515.1"/>
    <property type="molecule type" value="Genomic_DNA"/>
</dbReference>
<keyword evidence="3" id="KW-1185">Reference proteome</keyword>
<feature type="compositionally biased region" description="Basic and acidic residues" evidence="1">
    <location>
        <begin position="72"/>
        <end position="83"/>
    </location>
</feature>
<protein>
    <submittedName>
        <fullName evidence="2">Uncharacterized protein</fullName>
    </submittedName>
</protein>
<dbReference type="Proteomes" id="UP001295423">
    <property type="component" value="Unassembled WGS sequence"/>
</dbReference>
<feature type="region of interest" description="Disordered" evidence="1">
    <location>
        <begin position="66"/>
        <end position="136"/>
    </location>
</feature>
<feature type="compositionally biased region" description="Acidic residues" evidence="1">
    <location>
        <begin position="84"/>
        <end position="108"/>
    </location>
</feature>
<evidence type="ECO:0000256" key="1">
    <source>
        <dbReference type="SAM" id="MobiDB-lite"/>
    </source>
</evidence>
<feature type="region of interest" description="Disordered" evidence="1">
    <location>
        <begin position="159"/>
        <end position="194"/>
    </location>
</feature>
<feature type="compositionally biased region" description="Polar residues" evidence="1">
    <location>
        <begin position="126"/>
        <end position="136"/>
    </location>
</feature>
<gene>
    <name evidence="2" type="ORF">CYCCA115_LOCUS8479</name>
</gene>
<accession>A0AAD2CS15</accession>
<dbReference type="AlphaFoldDB" id="A0AAD2CS15"/>
<reference evidence="2" key="1">
    <citation type="submission" date="2023-08" db="EMBL/GenBank/DDBJ databases">
        <authorList>
            <person name="Audoor S."/>
            <person name="Bilcke G."/>
        </authorList>
    </citation>
    <scope>NUCLEOTIDE SEQUENCE</scope>
</reference>
<evidence type="ECO:0000313" key="2">
    <source>
        <dbReference type="EMBL" id="CAJ1943515.1"/>
    </source>
</evidence>
<comment type="caution">
    <text evidence="2">The sequence shown here is derived from an EMBL/GenBank/DDBJ whole genome shotgun (WGS) entry which is preliminary data.</text>
</comment>
<organism evidence="2 3">
    <name type="scientific">Cylindrotheca closterium</name>
    <dbReference type="NCBI Taxonomy" id="2856"/>
    <lineage>
        <taxon>Eukaryota</taxon>
        <taxon>Sar</taxon>
        <taxon>Stramenopiles</taxon>
        <taxon>Ochrophyta</taxon>
        <taxon>Bacillariophyta</taxon>
        <taxon>Bacillariophyceae</taxon>
        <taxon>Bacillariophycidae</taxon>
        <taxon>Bacillariales</taxon>
        <taxon>Bacillariaceae</taxon>
        <taxon>Cylindrotheca</taxon>
    </lineage>
</organism>
<name>A0AAD2CS15_9STRA</name>
<proteinExistence type="predicted"/>
<evidence type="ECO:0000313" key="3">
    <source>
        <dbReference type="Proteomes" id="UP001295423"/>
    </source>
</evidence>